<evidence type="ECO:0000313" key="2">
    <source>
        <dbReference type="Proteomes" id="UP000269945"/>
    </source>
</evidence>
<reference evidence="1 2" key="1">
    <citation type="submission" date="2018-10" db="EMBL/GenBank/DDBJ databases">
        <authorList>
            <person name="Ekblom R."/>
            <person name="Jareborg N."/>
        </authorList>
    </citation>
    <scope>NUCLEOTIDE SEQUENCE [LARGE SCALE GENOMIC DNA]</scope>
    <source>
        <tissue evidence="1">Muscle</tissue>
    </source>
</reference>
<dbReference type="Proteomes" id="UP000269945">
    <property type="component" value="Unassembled WGS sequence"/>
</dbReference>
<feature type="non-terminal residue" evidence="1">
    <location>
        <position position="72"/>
    </location>
</feature>
<gene>
    <name evidence="1" type="ORF">BN2614_LOCUS1</name>
</gene>
<accession>A0A9X9LH58</accession>
<proteinExistence type="predicted"/>
<evidence type="ECO:0000313" key="1">
    <source>
        <dbReference type="EMBL" id="VCW68123.1"/>
    </source>
</evidence>
<organism evidence="1 2">
    <name type="scientific">Gulo gulo</name>
    <name type="common">Wolverine</name>
    <name type="synonym">Gluton</name>
    <dbReference type="NCBI Taxonomy" id="48420"/>
    <lineage>
        <taxon>Eukaryota</taxon>
        <taxon>Metazoa</taxon>
        <taxon>Chordata</taxon>
        <taxon>Craniata</taxon>
        <taxon>Vertebrata</taxon>
        <taxon>Euteleostomi</taxon>
        <taxon>Mammalia</taxon>
        <taxon>Eutheria</taxon>
        <taxon>Laurasiatheria</taxon>
        <taxon>Carnivora</taxon>
        <taxon>Caniformia</taxon>
        <taxon>Musteloidea</taxon>
        <taxon>Mustelidae</taxon>
        <taxon>Guloninae</taxon>
        <taxon>Gulo</taxon>
    </lineage>
</organism>
<protein>
    <submittedName>
        <fullName evidence="1">Uncharacterized protein</fullName>
    </submittedName>
</protein>
<name>A0A9X9LH58_GULGU</name>
<keyword evidence="2" id="KW-1185">Reference proteome</keyword>
<comment type="caution">
    <text evidence="1">The sequence shown here is derived from an EMBL/GenBank/DDBJ whole genome shotgun (WGS) entry which is preliminary data.</text>
</comment>
<dbReference type="EMBL" id="CYRY02003515">
    <property type="protein sequence ID" value="VCW68123.1"/>
    <property type="molecule type" value="Genomic_DNA"/>
</dbReference>
<sequence>MALQHCSERTCHWCWAEPLMISSAAGQTVFGPKKASGSVAWRFTSRSKTGELQLRDQRKCSQKCGNGIFTQR</sequence>
<dbReference type="AlphaFoldDB" id="A0A9X9LH58"/>